<evidence type="ECO:0000313" key="2">
    <source>
        <dbReference type="EMBL" id="QNP45321.1"/>
    </source>
</evidence>
<protein>
    <recommendedName>
        <fullName evidence="4">Secreted protein</fullName>
    </recommendedName>
</protein>
<dbReference type="EMBL" id="CP060782">
    <property type="protein sequence ID" value="QNP45321.1"/>
    <property type="molecule type" value="Genomic_DNA"/>
</dbReference>
<organism evidence="2 3">
    <name type="scientific">Sphingomonas sediminicola</name>
    <dbReference type="NCBI Taxonomy" id="386874"/>
    <lineage>
        <taxon>Bacteria</taxon>
        <taxon>Pseudomonadati</taxon>
        <taxon>Pseudomonadota</taxon>
        <taxon>Alphaproteobacteria</taxon>
        <taxon>Sphingomonadales</taxon>
        <taxon>Sphingomonadaceae</taxon>
        <taxon>Sphingomonas</taxon>
    </lineage>
</organism>
<reference evidence="2 3" key="1">
    <citation type="submission" date="2020-08" db="EMBL/GenBank/DDBJ databases">
        <title>Genome sequence of Sphingomonas sediminicola KACC 15039T.</title>
        <authorList>
            <person name="Hyun D.-W."/>
            <person name="Bae J.-W."/>
        </authorList>
    </citation>
    <scope>NUCLEOTIDE SEQUENCE [LARGE SCALE GENOMIC DNA]</scope>
    <source>
        <strain evidence="2 3">KACC 15039</strain>
    </source>
</reference>
<feature type="chain" id="PRO_5046758812" description="Secreted protein" evidence="1">
    <location>
        <begin position="26"/>
        <end position="91"/>
    </location>
</feature>
<gene>
    <name evidence="2" type="ORF">H9L14_12020</name>
</gene>
<name>A0ABX6T623_9SPHN</name>
<feature type="signal peptide" evidence="1">
    <location>
        <begin position="1"/>
        <end position="25"/>
    </location>
</feature>
<dbReference type="Proteomes" id="UP000516105">
    <property type="component" value="Chromosome"/>
</dbReference>
<evidence type="ECO:0000313" key="3">
    <source>
        <dbReference type="Proteomes" id="UP000516105"/>
    </source>
</evidence>
<sequence length="91" mass="9794">MFKAFSASMAAALLAGMTGTAIAQAAAPAPQAPAQASTPDPNEVVCERQEILGSRLAKRKVCHTRAEWADLKLQDRQDLERAQTRRGMKGE</sequence>
<keyword evidence="1" id="KW-0732">Signal</keyword>
<accession>A0ABX6T623</accession>
<keyword evidence="3" id="KW-1185">Reference proteome</keyword>
<dbReference type="RefSeq" id="WP_187708277.1">
    <property type="nucleotide sequence ID" value="NZ_CP060782.1"/>
</dbReference>
<evidence type="ECO:0000256" key="1">
    <source>
        <dbReference type="SAM" id="SignalP"/>
    </source>
</evidence>
<evidence type="ECO:0008006" key="4">
    <source>
        <dbReference type="Google" id="ProtNLM"/>
    </source>
</evidence>
<proteinExistence type="predicted"/>